<dbReference type="AlphaFoldDB" id="A0A6A2VU91"/>
<dbReference type="Proteomes" id="UP000440041">
    <property type="component" value="Unassembled WGS sequence"/>
</dbReference>
<organism evidence="1 2">
    <name type="scientific">Bifidobacterium apri</name>
    <dbReference type="NCBI Taxonomy" id="1769423"/>
    <lineage>
        <taxon>Bacteria</taxon>
        <taxon>Bacillati</taxon>
        <taxon>Actinomycetota</taxon>
        <taxon>Actinomycetes</taxon>
        <taxon>Bifidobacteriales</taxon>
        <taxon>Bifidobacteriaceae</taxon>
        <taxon>Bifidobacterium</taxon>
    </lineage>
</organism>
<name>A0A6A2VU91_9BIFI</name>
<dbReference type="SUPFAM" id="SSF48452">
    <property type="entry name" value="TPR-like"/>
    <property type="match status" value="1"/>
</dbReference>
<evidence type="ECO:0000313" key="2">
    <source>
        <dbReference type="Proteomes" id="UP000440041"/>
    </source>
</evidence>
<evidence type="ECO:0008006" key="3">
    <source>
        <dbReference type="Google" id="ProtNLM"/>
    </source>
</evidence>
<dbReference type="EMBL" id="WBSO01000008">
    <property type="protein sequence ID" value="KAB8297513.1"/>
    <property type="molecule type" value="Genomic_DNA"/>
</dbReference>
<dbReference type="RefSeq" id="WP_152355811.1">
    <property type="nucleotide sequence ID" value="NZ_JBHLXF010000026.1"/>
</dbReference>
<proteinExistence type="predicted"/>
<comment type="caution">
    <text evidence="1">The sequence shown here is derived from an EMBL/GenBank/DDBJ whole genome shotgun (WGS) entry which is preliminary data.</text>
</comment>
<keyword evidence="2" id="KW-1185">Reference proteome</keyword>
<evidence type="ECO:0000313" key="1">
    <source>
        <dbReference type="EMBL" id="KAB8297513.1"/>
    </source>
</evidence>
<gene>
    <name evidence="1" type="ORF">DSM100238_1229</name>
</gene>
<sequence length="405" mass="46244">MTEDITSEQPNATNHARTCSDILKALYKLLFCPVPTNPKDAASRATGITTEMHNLESRGITDGIIRYGLVDVLVLQVLAPVLSAQGNQLMAEDKLAQWRECLQFGELTSETNAHQFVSRLGENLQTFKIWASTTNFQDLINLNPPDITTWKSLSLQSPEDDSVVASYVWLCDRYLSPDLTKWTTQSLHKEYRYIHSGDTDSFSENALEPINIDNNELNSEIAKRAVYQQKTRTLDIQINKLIDAAKQNLRKQDYRGAAALFNFYLSERPESTDALNSQGFCLIPDSPEDAAEIIQKARVRGFHTPCLSVYNLCCCHYLLQDFESALRIADQYRLHMYGTRADYNVDQSALIWQIDGQQCKLQETHNIRTELAAFCIKICEQVEDTNRLREWTVFQEKLKQSESHE</sequence>
<protein>
    <recommendedName>
        <fullName evidence="3">Tetratricopeptide repeat protein</fullName>
    </recommendedName>
</protein>
<dbReference type="InterPro" id="IPR011990">
    <property type="entry name" value="TPR-like_helical_dom_sf"/>
</dbReference>
<dbReference type="OrthoDB" id="4833114at2"/>
<accession>A0A6A2VU91</accession>
<reference evidence="1 2" key="1">
    <citation type="submission" date="2019-09" db="EMBL/GenBank/DDBJ databases">
        <title>Characterization of the phylogenetic diversity of two novel species belonging to the genus Bifidobacterium: Bifidobacterium cebidarum sp. nov. and Bifidobacterium leontopitheci sp. nov.</title>
        <authorList>
            <person name="Lugli G.A."/>
            <person name="Duranti S."/>
            <person name="Milani C."/>
            <person name="Turroni F."/>
            <person name="Ventura M."/>
        </authorList>
    </citation>
    <scope>NUCLEOTIDE SEQUENCE [LARGE SCALE GENOMIC DNA]</scope>
    <source>
        <strain evidence="1 2">DSM 100238</strain>
    </source>
</reference>